<organism evidence="1 2">
    <name type="scientific">Desulfobacter hydrogenophilus</name>
    <dbReference type="NCBI Taxonomy" id="2291"/>
    <lineage>
        <taxon>Bacteria</taxon>
        <taxon>Pseudomonadati</taxon>
        <taxon>Thermodesulfobacteriota</taxon>
        <taxon>Desulfobacteria</taxon>
        <taxon>Desulfobacterales</taxon>
        <taxon>Desulfobacteraceae</taxon>
        <taxon>Desulfobacter</taxon>
    </lineage>
</organism>
<evidence type="ECO:0000313" key="1">
    <source>
        <dbReference type="EMBL" id="RAL99899.1"/>
    </source>
</evidence>
<name>A0A328F8B4_9BACT</name>
<sequence>MFNNFSWDYIVILHTFLDKKEVPILNMKESSVGGVEHPDEMTHDYDPSLPGFEDILDKNPKHVYFMDESDAMISKSRESLEAFSDFLSMNALPFPY</sequence>
<dbReference type="Proteomes" id="UP000248798">
    <property type="component" value="Unassembled WGS sequence"/>
</dbReference>
<accession>A0A328F8B4</accession>
<proteinExistence type="predicted"/>
<reference evidence="1 2" key="1">
    <citation type="submission" date="2018-06" db="EMBL/GenBank/DDBJ databases">
        <title>Complete Genome Sequence of Desulfobacter hydrogenophilus (DSM3380).</title>
        <authorList>
            <person name="Marietou A."/>
            <person name="Schreiber L."/>
            <person name="Marshall I."/>
            <person name="Jorgensen B."/>
        </authorList>
    </citation>
    <scope>NUCLEOTIDE SEQUENCE [LARGE SCALE GENOMIC DNA]</scope>
    <source>
        <strain evidence="1 2">DSM 3380</strain>
    </source>
</reference>
<evidence type="ECO:0000313" key="2">
    <source>
        <dbReference type="Proteomes" id="UP000248798"/>
    </source>
</evidence>
<dbReference type="AlphaFoldDB" id="A0A328F8B4"/>
<gene>
    <name evidence="1" type="ORF">DO021_21970</name>
</gene>
<comment type="caution">
    <text evidence="1">The sequence shown here is derived from an EMBL/GenBank/DDBJ whole genome shotgun (WGS) entry which is preliminary data.</text>
</comment>
<dbReference type="EMBL" id="QLNI01000083">
    <property type="protein sequence ID" value="RAL99899.1"/>
    <property type="molecule type" value="Genomic_DNA"/>
</dbReference>
<protein>
    <submittedName>
        <fullName evidence="1">Uncharacterized protein</fullName>
    </submittedName>
</protein>